<evidence type="ECO:0000313" key="1">
    <source>
        <dbReference type="Proteomes" id="UP000887569"/>
    </source>
</evidence>
<dbReference type="AlphaFoldDB" id="A0A914ZZ46"/>
<protein>
    <submittedName>
        <fullName evidence="2">Uncharacterized protein</fullName>
    </submittedName>
</protein>
<dbReference type="WBParaSite" id="PgE042_g007_t01">
    <property type="protein sequence ID" value="PgE042_g007_t01"/>
    <property type="gene ID" value="PgE042_g007"/>
</dbReference>
<accession>A0A914ZZ46</accession>
<keyword evidence="1" id="KW-1185">Reference proteome</keyword>
<reference evidence="2" key="1">
    <citation type="submission" date="2022-11" db="UniProtKB">
        <authorList>
            <consortium name="WormBaseParasite"/>
        </authorList>
    </citation>
    <scope>IDENTIFICATION</scope>
</reference>
<sequence length="108" mass="12151">CSISVRVIISGRNRITSFTEACICKFPANKAHRTWLQSSIAITNDTLVAVVYRKKEVRVMVNTCGVISKNCIYGQYILLQAVILRNKIEPIIRGKRLHVGKAGEFIFV</sequence>
<dbReference type="Proteomes" id="UP000887569">
    <property type="component" value="Unplaced"/>
</dbReference>
<organism evidence="1 2">
    <name type="scientific">Parascaris univalens</name>
    <name type="common">Nematode worm</name>
    <dbReference type="NCBI Taxonomy" id="6257"/>
    <lineage>
        <taxon>Eukaryota</taxon>
        <taxon>Metazoa</taxon>
        <taxon>Ecdysozoa</taxon>
        <taxon>Nematoda</taxon>
        <taxon>Chromadorea</taxon>
        <taxon>Rhabditida</taxon>
        <taxon>Spirurina</taxon>
        <taxon>Ascaridomorpha</taxon>
        <taxon>Ascaridoidea</taxon>
        <taxon>Ascarididae</taxon>
        <taxon>Parascaris</taxon>
    </lineage>
</organism>
<name>A0A914ZZ46_PARUN</name>
<proteinExistence type="predicted"/>
<evidence type="ECO:0000313" key="2">
    <source>
        <dbReference type="WBParaSite" id="PgE042_g007_t01"/>
    </source>
</evidence>